<reference evidence="3" key="1">
    <citation type="journal article" date="2015" name="BMC Genomics">
        <title>Genomic and transcriptomic analysis of the endophytic fungus Pestalotiopsis fici reveals its lifestyle and high potential for synthesis of natural products.</title>
        <authorList>
            <person name="Wang X."/>
            <person name="Zhang X."/>
            <person name="Liu L."/>
            <person name="Xiang M."/>
            <person name="Wang W."/>
            <person name="Sun X."/>
            <person name="Che Y."/>
            <person name="Guo L."/>
            <person name="Liu G."/>
            <person name="Guo L."/>
            <person name="Wang C."/>
            <person name="Yin W.B."/>
            <person name="Stadler M."/>
            <person name="Zhang X."/>
            <person name="Liu X."/>
        </authorList>
    </citation>
    <scope>NUCLEOTIDE SEQUENCE [LARGE SCALE GENOMIC DNA]</scope>
    <source>
        <strain evidence="3">W106-1 / CGMCC3.15140</strain>
    </source>
</reference>
<dbReference type="InterPro" id="IPR027417">
    <property type="entry name" value="P-loop_NTPase"/>
</dbReference>
<evidence type="ECO:0000313" key="2">
    <source>
        <dbReference type="EMBL" id="ETS87822.1"/>
    </source>
</evidence>
<dbReference type="AlphaFoldDB" id="W3XQN1"/>
<protein>
    <recommendedName>
        <fullName evidence="4">AAA+ ATPase domain-containing protein</fullName>
    </recommendedName>
</protein>
<feature type="compositionally biased region" description="Polar residues" evidence="1">
    <location>
        <begin position="95"/>
        <end position="107"/>
    </location>
</feature>
<keyword evidence="3" id="KW-1185">Reference proteome</keyword>
<gene>
    <name evidence="2" type="ORF">PFICI_01650</name>
</gene>
<evidence type="ECO:0000256" key="1">
    <source>
        <dbReference type="SAM" id="MobiDB-lite"/>
    </source>
</evidence>
<dbReference type="RefSeq" id="XP_007828422.1">
    <property type="nucleotide sequence ID" value="XM_007830231.1"/>
</dbReference>
<proteinExistence type="predicted"/>
<dbReference type="eggNOG" id="ENOG502QQSW">
    <property type="taxonomic scope" value="Eukaryota"/>
</dbReference>
<dbReference type="Proteomes" id="UP000030651">
    <property type="component" value="Unassembled WGS sequence"/>
</dbReference>
<feature type="compositionally biased region" description="Basic and acidic residues" evidence="1">
    <location>
        <begin position="204"/>
        <end position="222"/>
    </location>
</feature>
<feature type="compositionally biased region" description="Polar residues" evidence="1">
    <location>
        <begin position="115"/>
        <end position="125"/>
    </location>
</feature>
<dbReference type="HOGENOM" id="CLU_015256_5_1_1"/>
<dbReference type="OrthoDB" id="2316594at2759"/>
<feature type="compositionally biased region" description="Polar residues" evidence="1">
    <location>
        <begin position="190"/>
        <end position="203"/>
    </location>
</feature>
<sequence>MTSQGTGGDNDPLPGASSRWSDASEDKTQTTDPKGTPFDFKFTPSTVNSNTSPNQQDGGFVNIFGPKVGNNLPKQHAPTGGDFTFSFSKLDLSSTLNGQGKATTTKSGEPLSSVLKPNNPQQPTFSFAFDKQPTKSTGAASTPRPNPFAKLKDWKPPGPMDEELEDSLGRKIPKMSAKQVAPKEAKVDQPPSNRTNARVTRSSHFIDEAMEMDARGSRRAPTDSDTATSDSSDSDDESDDEDYVDAASTTPQEESRVVESLRYKSDLLKRPVNEDALNEIRYSPLFTEPVWKYAKSLTAGSRDPAFTQYALLGANSSIASDEQDDNAGIFYNVTAPSSIFICGNQGSGKSHTLSSLLENCLIPSSKLGSLPRPLTGIVFHYDTFFSDLSGAPCEAAHLSSDPRVKVRILCAPTNVRMMKNVYGRLPNVTVEELRLKEQDLNTKRMLDLMAVGAGTVPLYIHVIQRVLRDLRIEQQATGGAFNYKKFKQIIDQEDLTNQQRVPLDQRLETLESFMVKKPTKHSQAASRGTDWTPKKGQLTIVDLSCPCVTAEMACSLFNICLSLFLEQKSPSIGRVAALDEAHKYMSDSPEAQTLTNSLLSTIRLQRHLALRVIISTQEPSISPKLLDLCSITIVHRFQSPDWLSVLKGHLAGLSTTSQVLIRDEQARKDSHKDGAAGGISFEGAKGIAIAPQNPALEMMSKIVKLRTGEALIFAPSAFVGLEKSGTDQEGAVTVTPRRLDHEVLRVRIRARITADGGRSIMAA</sequence>
<dbReference type="SUPFAM" id="SSF52540">
    <property type="entry name" value="P-loop containing nucleoside triphosphate hydrolases"/>
    <property type="match status" value="1"/>
</dbReference>
<feature type="region of interest" description="Disordered" evidence="1">
    <location>
        <begin position="95"/>
        <end position="258"/>
    </location>
</feature>
<feature type="compositionally biased region" description="Polar residues" evidence="1">
    <location>
        <begin position="43"/>
        <end position="57"/>
    </location>
</feature>
<feature type="compositionally biased region" description="Acidic residues" evidence="1">
    <location>
        <begin position="232"/>
        <end position="244"/>
    </location>
</feature>
<dbReference type="Gene3D" id="3.40.50.300">
    <property type="entry name" value="P-loop containing nucleotide triphosphate hydrolases"/>
    <property type="match status" value="1"/>
</dbReference>
<dbReference type="EMBL" id="KI912109">
    <property type="protein sequence ID" value="ETS87822.1"/>
    <property type="molecule type" value="Genomic_DNA"/>
</dbReference>
<dbReference type="InParanoid" id="W3XQN1"/>
<dbReference type="GeneID" id="19266663"/>
<name>W3XQN1_PESFW</name>
<dbReference type="OMA" id="IEPLHIN"/>
<evidence type="ECO:0008006" key="4">
    <source>
        <dbReference type="Google" id="ProtNLM"/>
    </source>
</evidence>
<evidence type="ECO:0000313" key="3">
    <source>
        <dbReference type="Proteomes" id="UP000030651"/>
    </source>
</evidence>
<organism evidence="2 3">
    <name type="scientific">Pestalotiopsis fici (strain W106-1 / CGMCC3.15140)</name>
    <dbReference type="NCBI Taxonomy" id="1229662"/>
    <lineage>
        <taxon>Eukaryota</taxon>
        <taxon>Fungi</taxon>
        <taxon>Dikarya</taxon>
        <taxon>Ascomycota</taxon>
        <taxon>Pezizomycotina</taxon>
        <taxon>Sordariomycetes</taxon>
        <taxon>Xylariomycetidae</taxon>
        <taxon>Amphisphaeriales</taxon>
        <taxon>Sporocadaceae</taxon>
        <taxon>Pestalotiopsis</taxon>
    </lineage>
</organism>
<feature type="region of interest" description="Disordered" evidence="1">
    <location>
        <begin position="1"/>
        <end position="81"/>
    </location>
</feature>
<dbReference type="KEGG" id="pfy:PFICI_01650"/>
<accession>W3XQN1</accession>